<evidence type="ECO:0000313" key="5">
    <source>
        <dbReference type="RefSeq" id="XP_001389295.3"/>
    </source>
</evidence>
<dbReference type="PANTHER" id="PTHR35897">
    <property type="entry name" value="METHYLTRANSFERASE AUSD"/>
    <property type="match status" value="1"/>
</dbReference>
<proteinExistence type="inferred from homology"/>
<keyword evidence="3" id="KW-0949">S-adenosyl-L-methionine</keyword>
<dbReference type="SUPFAM" id="SSF53335">
    <property type="entry name" value="S-adenosyl-L-methionine-dependent methyltransferases"/>
    <property type="match status" value="2"/>
</dbReference>
<sequence length="613" mass="69525">MGNELDYMLDRNYTAASRLNLQFYLWKESFQFNLHPSIDLGPAGETVRIADLATGTAIWLCDLMRDPAMAPYTLQLDGLDVDLKNAPVPEWVAPSISLRQWNIFDEVSDDLRGKYDVVHLRLLVLVVQESNPFPIIDKVFQLLKPGGYIQWDDLNYPDTIVAKPPTAQQGNQPTPACDAFVQFAQSNGRNDWVLDLPQSLMEGHGGFVNAELFHFRDRPELCKANGDQYILVLEEFAARLKSAGKVEEASRIHDMIMGLAEESRRGFHLSMPRVILALAPLQGGEISSPSSIYLRAPFASIALSSSRKRNSKTMAEIDTSVWYKADIGPRLSQPMRDIFSQWSGISEDQLDAHLHAVRDKAWQYGEYPCVGQWMFLLPGIAKFPQFPAVIDRALQPSTTIIDLGTGLGQNLRLLAANGVSPSQVWALDLSPELWHLGYELFNDDDRMKAVSFIPAHFLTDEPEQLNKLRGKIDIMIAGQFLHLFSWQGQIDAGKRIVELSRPGSVLIGYQQSRRAAREYIRPWGMMFYHNLESFQKLWGLVSAESGTEWKVEATLVDLVDWGMEPEDTQWMPPDHQGLNFYLERFCYSVQFIFLYLFKHAKLQSGVITIHKND</sequence>
<gene>
    <name evidence="5" type="ORF">An01g08730</name>
</gene>
<dbReference type="RefSeq" id="XP_001389295.3">
    <property type="nucleotide sequence ID" value="XM_001389258.3"/>
</dbReference>
<dbReference type="Gene3D" id="3.40.50.150">
    <property type="entry name" value="Vaccinia Virus protein VP39"/>
    <property type="match status" value="2"/>
</dbReference>
<accession>A0AAJ6VNX4</accession>
<dbReference type="PANTHER" id="PTHR35897:SF1">
    <property type="entry name" value="METHYLTRANSFERASE AUSD"/>
    <property type="match status" value="1"/>
</dbReference>
<dbReference type="KEGG" id="ang:An01g08730"/>
<evidence type="ECO:0000256" key="1">
    <source>
        <dbReference type="ARBA" id="ARBA00005179"/>
    </source>
</evidence>
<dbReference type="AlphaFoldDB" id="A0AAJ6VNX4"/>
<dbReference type="VEuPathDB" id="FungiDB:An01g08730"/>
<dbReference type="CDD" id="cd02440">
    <property type="entry name" value="AdoMet_MTases"/>
    <property type="match status" value="1"/>
</dbReference>
<dbReference type="GO" id="GO:0016740">
    <property type="term" value="F:transferase activity"/>
    <property type="evidence" value="ECO:0007669"/>
    <property type="project" value="UniProtKB-KW"/>
</dbReference>
<dbReference type="InterPro" id="IPR051654">
    <property type="entry name" value="Meroterpenoid_MTases"/>
</dbReference>
<keyword evidence="2" id="KW-0808">Transferase</keyword>
<dbReference type="InterPro" id="IPR029063">
    <property type="entry name" value="SAM-dependent_MTases_sf"/>
</dbReference>
<evidence type="ECO:0000256" key="3">
    <source>
        <dbReference type="ARBA" id="ARBA00022691"/>
    </source>
</evidence>
<comment type="pathway">
    <text evidence="1">Secondary metabolite biosynthesis.</text>
</comment>
<name>A0AAJ6VNX4_ASPNG</name>
<organism evidence="5">
    <name type="scientific">Aspergillus niger</name>
    <dbReference type="NCBI Taxonomy" id="5061"/>
    <lineage>
        <taxon>Eukaryota</taxon>
        <taxon>Fungi</taxon>
        <taxon>Dikarya</taxon>
        <taxon>Ascomycota</taxon>
        <taxon>Pezizomycotina</taxon>
        <taxon>Eurotiomycetes</taxon>
        <taxon>Eurotiomycetidae</taxon>
        <taxon>Eurotiales</taxon>
        <taxon>Aspergillaceae</taxon>
        <taxon>Aspergillus</taxon>
        <taxon>Aspergillus subgen. Circumdati</taxon>
    </lineage>
</organism>
<evidence type="ECO:0008006" key="6">
    <source>
        <dbReference type="Google" id="ProtNLM"/>
    </source>
</evidence>
<comment type="similarity">
    <text evidence="4">Belongs to the class I-like SAM-binding methyltransferase superfamily.</text>
</comment>
<reference evidence="5" key="1">
    <citation type="submission" date="2025-02" db="EMBL/GenBank/DDBJ databases">
        <authorList>
            <consortium name="NCBI Genome Project"/>
        </authorList>
    </citation>
    <scope>NUCLEOTIDE SEQUENCE</scope>
</reference>
<reference evidence="5" key="2">
    <citation type="submission" date="2025-08" db="UniProtKB">
        <authorList>
            <consortium name="RefSeq"/>
        </authorList>
    </citation>
    <scope>IDENTIFICATION</scope>
</reference>
<evidence type="ECO:0000256" key="2">
    <source>
        <dbReference type="ARBA" id="ARBA00022679"/>
    </source>
</evidence>
<protein>
    <recommendedName>
        <fullName evidence="6">Methyltransferase domain-containing protein</fullName>
    </recommendedName>
</protein>
<dbReference type="GeneID" id="4978039"/>
<evidence type="ECO:0000256" key="4">
    <source>
        <dbReference type="ARBA" id="ARBA00038314"/>
    </source>
</evidence>